<name>A0A2G8KQX7_STIJA</name>
<comment type="pathway">
    <text evidence="2">Protein modification; protein ubiquitination.</text>
</comment>
<dbReference type="UniPathway" id="UPA00143"/>
<dbReference type="OrthoDB" id="9991467at2759"/>
<dbReference type="InterPro" id="IPR040394">
    <property type="entry name" value="FBX25/32"/>
</dbReference>
<comment type="subcellular location">
    <subcellularLocation>
        <location evidence="1">Nucleus</location>
    </subcellularLocation>
</comment>
<keyword evidence="4" id="KW-0539">Nucleus</keyword>
<dbReference type="PANTHER" id="PTHR13123:SF7">
    <property type="entry name" value="LD30288P"/>
    <property type="match status" value="1"/>
</dbReference>
<dbReference type="GO" id="GO:0005737">
    <property type="term" value="C:cytoplasm"/>
    <property type="evidence" value="ECO:0007669"/>
    <property type="project" value="TreeGrafter"/>
</dbReference>
<evidence type="ECO:0000256" key="2">
    <source>
        <dbReference type="ARBA" id="ARBA00004906"/>
    </source>
</evidence>
<comment type="caution">
    <text evidence="5">The sequence shown here is derived from an EMBL/GenBank/DDBJ whole genome shotgun (WGS) entry which is preliminary data.</text>
</comment>
<proteinExistence type="predicted"/>
<dbReference type="EMBL" id="MRZV01000421">
    <property type="protein sequence ID" value="PIK50387.1"/>
    <property type="molecule type" value="Genomic_DNA"/>
</dbReference>
<protein>
    <submittedName>
        <fullName evidence="5">Putative F-box only protein 32</fullName>
    </submittedName>
</protein>
<dbReference type="Gene3D" id="1.20.1280.50">
    <property type="match status" value="1"/>
</dbReference>
<gene>
    <name evidence="5" type="ORF">BSL78_12753</name>
</gene>
<evidence type="ECO:0000256" key="3">
    <source>
        <dbReference type="ARBA" id="ARBA00022786"/>
    </source>
</evidence>
<dbReference type="Proteomes" id="UP000230750">
    <property type="component" value="Unassembled WGS sequence"/>
</dbReference>
<keyword evidence="3" id="KW-0833">Ubl conjugation pathway</keyword>
<evidence type="ECO:0000313" key="6">
    <source>
        <dbReference type="Proteomes" id="UP000230750"/>
    </source>
</evidence>
<dbReference type="GO" id="GO:0019005">
    <property type="term" value="C:SCF ubiquitin ligase complex"/>
    <property type="evidence" value="ECO:0007669"/>
    <property type="project" value="TreeGrafter"/>
</dbReference>
<evidence type="ECO:0000313" key="5">
    <source>
        <dbReference type="EMBL" id="PIK50387.1"/>
    </source>
</evidence>
<evidence type="ECO:0000256" key="1">
    <source>
        <dbReference type="ARBA" id="ARBA00004123"/>
    </source>
</evidence>
<dbReference type="STRING" id="307972.A0A2G8KQX7"/>
<reference evidence="5 6" key="1">
    <citation type="journal article" date="2017" name="PLoS Biol.">
        <title>The sea cucumber genome provides insights into morphological evolution and visceral regeneration.</title>
        <authorList>
            <person name="Zhang X."/>
            <person name="Sun L."/>
            <person name="Yuan J."/>
            <person name="Sun Y."/>
            <person name="Gao Y."/>
            <person name="Zhang L."/>
            <person name="Li S."/>
            <person name="Dai H."/>
            <person name="Hamel J.F."/>
            <person name="Liu C."/>
            <person name="Yu Y."/>
            <person name="Liu S."/>
            <person name="Lin W."/>
            <person name="Guo K."/>
            <person name="Jin S."/>
            <person name="Xu P."/>
            <person name="Storey K.B."/>
            <person name="Huan P."/>
            <person name="Zhang T."/>
            <person name="Zhou Y."/>
            <person name="Zhang J."/>
            <person name="Lin C."/>
            <person name="Li X."/>
            <person name="Xing L."/>
            <person name="Huo D."/>
            <person name="Sun M."/>
            <person name="Wang L."/>
            <person name="Mercier A."/>
            <person name="Li F."/>
            <person name="Yang H."/>
            <person name="Xiang J."/>
        </authorList>
    </citation>
    <scope>NUCLEOTIDE SEQUENCE [LARGE SCALE GENOMIC DNA]</scope>
    <source>
        <strain evidence="5">Shaxun</strain>
        <tissue evidence="5">Muscle</tissue>
    </source>
</reference>
<dbReference type="GO" id="GO:0005634">
    <property type="term" value="C:nucleus"/>
    <property type="evidence" value="ECO:0007669"/>
    <property type="project" value="UniProtKB-SubCell"/>
</dbReference>
<dbReference type="SUPFAM" id="SSF81383">
    <property type="entry name" value="F-box domain"/>
    <property type="match status" value="1"/>
</dbReference>
<dbReference type="InterPro" id="IPR036047">
    <property type="entry name" value="F-box-like_dom_sf"/>
</dbReference>
<dbReference type="AlphaFoldDB" id="A0A2G8KQX7"/>
<dbReference type="GO" id="GO:0016567">
    <property type="term" value="P:protein ubiquitination"/>
    <property type="evidence" value="ECO:0007669"/>
    <property type="project" value="UniProtKB-UniPathway"/>
</dbReference>
<organism evidence="5 6">
    <name type="scientific">Stichopus japonicus</name>
    <name type="common">Sea cucumber</name>
    <dbReference type="NCBI Taxonomy" id="307972"/>
    <lineage>
        <taxon>Eukaryota</taxon>
        <taxon>Metazoa</taxon>
        <taxon>Echinodermata</taxon>
        <taxon>Eleutherozoa</taxon>
        <taxon>Echinozoa</taxon>
        <taxon>Holothuroidea</taxon>
        <taxon>Aspidochirotacea</taxon>
        <taxon>Aspidochirotida</taxon>
        <taxon>Stichopodidae</taxon>
        <taxon>Apostichopus</taxon>
    </lineage>
</organism>
<dbReference type="PANTHER" id="PTHR13123">
    <property type="entry name" value="LD30288P"/>
    <property type="match status" value="1"/>
</dbReference>
<accession>A0A2G8KQX7</accession>
<sequence length="362" mass="42247">MPFIGKDWRSPGGLWVRTNSGWQKISAIRKNLNRHIKRVALERISGAQDSDTNLKDQDKASKLLTAKNVSKTVKFTERPKRHYLFLPTKCLTSKQRGKYLTVGEVLCSLDFCTALSDPRRFHYVCKVIELIIEEHFSTLCGSAMKYLFCILEEGVNIVELSHLFIHRLSTLLKRTKDKMLSDKNKQIGCQALYNCRLHLLGLWEKRLQEISLVEREDDGKPTLQDLPVNCQRFLLQCFSDPADVIHVAETNKHFYMLGSDPLLWEKLFFYHFTEAQLQAVLRGPITEQKIDWKLMFKRLMKRYEQTEEYTSMLQQCMRCNCIFWQEDGHPCCHFSLDETLRDTTILCTKDLSPKDLIAIITD</sequence>
<keyword evidence="6" id="KW-1185">Reference proteome</keyword>
<evidence type="ECO:0000256" key="4">
    <source>
        <dbReference type="ARBA" id="ARBA00023242"/>
    </source>
</evidence>